<feature type="transmembrane region" description="Helical" evidence="6">
    <location>
        <begin position="7"/>
        <end position="33"/>
    </location>
</feature>
<comment type="similarity">
    <text evidence="3 6">Belongs to the peptidase S26 family.</text>
</comment>
<dbReference type="InterPro" id="IPR000223">
    <property type="entry name" value="Pept_S26A_signal_pept_1"/>
</dbReference>
<feature type="transmembrane region" description="Helical" evidence="6">
    <location>
        <begin position="179"/>
        <end position="206"/>
    </location>
</feature>
<organism evidence="8 9">
    <name type="scientific">Streptomyces longisporus</name>
    <dbReference type="NCBI Taxonomy" id="1948"/>
    <lineage>
        <taxon>Bacteria</taxon>
        <taxon>Bacillati</taxon>
        <taxon>Actinomycetota</taxon>
        <taxon>Actinomycetes</taxon>
        <taxon>Kitasatosporales</taxon>
        <taxon>Streptomycetaceae</taxon>
        <taxon>Streptomyces</taxon>
    </lineage>
</organism>
<keyword evidence="5 6" id="KW-0378">Hydrolase</keyword>
<dbReference type="EC" id="3.4.21.89" evidence="4 6"/>
<dbReference type="InterPro" id="IPR019533">
    <property type="entry name" value="Peptidase_S26"/>
</dbReference>
<evidence type="ECO:0000313" key="8">
    <source>
        <dbReference type="EMBL" id="GAA2497403.1"/>
    </source>
</evidence>
<accession>A0ABP5ZG69</accession>
<evidence type="ECO:0000256" key="5">
    <source>
        <dbReference type="ARBA" id="ARBA00022801"/>
    </source>
</evidence>
<dbReference type="Gene3D" id="2.10.109.10">
    <property type="entry name" value="Umud Fragment, subunit A"/>
    <property type="match status" value="1"/>
</dbReference>
<proteinExistence type="inferred from homology"/>
<dbReference type="NCBIfam" id="TIGR02227">
    <property type="entry name" value="sigpep_I_bact"/>
    <property type="match status" value="1"/>
</dbReference>
<gene>
    <name evidence="8" type="ORF">GCM10010276_43140</name>
</gene>
<dbReference type="EMBL" id="BAAASG010000010">
    <property type="protein sequence ID" value="GAA2497403.1"/>
    <property type="molecule type" value="Genomic_DNA"/>
</dbReference>
<evidence type="ECO:0000256" key="4">
    <source>
        <dbReference type="ARBA" id="ARBA00013208"/>
    </source>
</evidence>
<keyword evidence="6" id="KW-0645">Protease</keyword>
<dbReference type="CDD" id="cd06530">
    <property type="entry name" value="S26_SPase_I"/>
    <property type="match status" value="1"/>
</dbReference>
<dbReference type="Proteomes" id="UP001501777">
    <property type="component" value="Unassembled WGS sequence"/>
</dbReference>
<keyword evidence="6" id="KW-0812">Transmembrane</keyword>
<name>A0ABP5ZG69_STRLO</name>
<comment type="caution">
    <text evidence="8">The sequence shown here is derived from an EMBL/GenBank/DDBJ whole genome shotgun (WGS) entry which is preliminary data.</text>
</comment>
<keyword evidence="6" id="KW-0472">Membrane</keyword>
<dbReference type="InterPro" id="IPR036286">
    <property type="entry name" value="LexA/Signal_pep-like_sf"/>
</dbReference>
<dbReference type="PROSITE" id="PS00761">
    <property type="entry name" value="SPASE_I_3"/>
    <property type="match status" value="1"/>
</dbReference>
<keyword evidence="9" id="KW-1185">Reference proteome</keyword>
<comment type="catalytic activity">
    <reaction evidence="1 6">
        <text>Cleavage of hydrophobic, N-terminal signal or leader sequences from secreted and periplasmic proteins.</text>
        <dbReference type="EC" id="3.4.21.89"/>
    </reaction>
</comment>
<dbReference type="SUPFAM" id="SSF51306">
    <property type="entry name" value="LexA/Signal peptidase"/>
    <property type="match status" value="1"/>
</dbReference>
<comment type="subcellular location">
    <subcellularLocation>
        <location evidence="2">Cell membrane</location>
        <topology evidence="2">Single-pass type II membrane protein</topology>
    </subcellularLocation>
    <subcellularLocation>
        <location evidence="6">Membrane</location>
        <topology evidence="6">Single-pass type II membrane protein</topology>
    </subcellularLocation>
</comment>
<dbReference type="InterPro" id="IPR019758">
    <property type="entry name" value="Pept_S26A_signal_pept_1_CS"/>
</dbReference>
<sequence>MRRARKLGIWAGVLGSLGVVLVVVALASLWTGYHGTTVASDSMSPTYTQGQQLVYERMDGTGVRRGDVVLYSAPERYQGAVVMQRVIRVGGDHIVCCTGEDQGERLLVNGKPLDEPYLAGGTAEGTNQKYDVRVPEGRLFVLGDHRSNSRDSRAFPDDHGGTVPVSAVQGRVTDDYTGAALLGVAALVGGLIALTGLGLGIAAVAVRKRVVVPPPPPWAVQV</sequence>
<evidence type="ECO:0000256" key="2">
    <source>
        <dbReference type="ARBA" id="ARBA00004401"/>
    </source>
</evidence>
<reference evidence="9" key="1">
    <citation type="journal article" date="2019" name="Int. J. Syst. Evol. Microbiol.">
        <title>The Global Catalogue of Microorganisms (GCM) 10K type strain sequencing project: providing services to taxonomists for standard genome sequencing and annotation.</title>
        <authorList>
            <consortium name="The Broad Institute Genomics Platform"/>
            <consortium name="The Broad Institute Genome Sequencing Center for Infectious Disease"/>
            <person name="Wu L."/>
            <person name="Ma J."/>
        </authorList>
    </citation>
    <scope>NUCLEOTIDE SEQUENCE [LARGE SCALE GENOMIC DNA]</scope>
    <source>
        <strain evidence="9">JCM 4395</strain>
    </source>
</reference>
<dbReference type="Pfam" id="PF10502">
    <property type="entry name" value="Peptidase_S26"/>
    <property type="match status" value="1"/>
</dbReference>
<evidence type="ECO:0000313" key="9">
    <source>
        <dbReference type="Proteomes" id="UP001501777"/>
    </source>
</evidence>
<dbReference type="PRINTS" id="PR00727">
    <property type="entry name" value="LEADERPTASE"/>
</dbReference>
<dbReference type="RefSeq" id="WP_344402078.1">
    <property type="nucleotide sequence ID" value="NZ_BAAASG010000010.1"/>
</dbReference>
<keyword evidence="6" id="KW-1133">Transmembrane helix</keyword>
<dbReference type="PANTHER" id="PTHR43390:SF1">
    <property type="entry name" value="CHLOROPLAST PROCESSING PEPTIDASE"/>
    <property type="match status" value="1"/>
</dbReference>
<protein>
    <recommendedName>
        <fullName evidence="4 6">Signal peptidase I</fullName>
        <ecNumber evidence="4 6">3.4.21.89</ecNumber>
    </recommendedName>
</protein>
<dbReference type="PANTHER" id="PTHR43390">
    <property type="entry name" value="SIGNAL PEPTIDASE I"/>
    <property type="match status" value="1"/>
</dbReference>
<evidence type="ECO:0000259" key="7">
    <source>
        <dbReference type="Pfam" id="PF10502"/>
    </source>
</evidence>
<evidence type="ECO:0000256" key="6">
    <source>
        <dbReference type="RuleBase" id="RU362042"/>
    </source>
</evidence>
<evidence type="ECO:0000256" key="3">
    <source>
        <dbReference type="ARBA" id="ARBA00009370"/>
    </source>
</evidence>
<comment type="caution">
    <text evidence="6">Lacks conserved residue(s) required for the propagation of feature annotation.</text>
</comment>
<evidence type="ECO:0000256" key="1">
    <source>
        <dbReference type="ARBA" id="ARBA00000677"/>
    </source>
</evidence>
<feature type="domain" description="Peptidase S26" evidence="7">
    <location>
        <begin position="19"/>
        <end position="172"/>
    </location>
</feature>